<proteinExistence type="predicted"/>
<feature type="chain" id="PRO_5043409128" evidence="2">
    <location>
        <begin position="25"/>
        <end position="367"/>
    </location>
</feature>
<gene>
    <name evidence="3" type="ORF">QB898_09415</name>
</gene>
<evidence type="ECO:0000256" key="1">
    <source>
        <dbReference type="SAM" id="MobiDB-lite"/>
    </source>
</evidence>
<evidence type="ECO:0000313" key="4">
    <source>
        <dbReference type="Proteomes" id="UP001237156"/>
    </source>
</evidence>
<reference evidence="3 4" key="1">
    <citation type="submission" date="2023-04" db="EMBL/GenBank/DDBJ databases">
        <title>Ottowia paracancer sp. nov., isolated from human stomach.</title>
        <authorList>
            <person name="Song Y."/>
        </authorList>
    </citation>
    <scope>NUCLEOTIDE SEQUENCE [LARGE SCALE GENOMIC DNA]</scope>
    <source>
        <strain evidence="3 4">10c7w1</strain>
    </source>
</reference>
<evidence type="ECO:0000256" key="2">
    <source>
        <dbReference type="SAM" id="SignalP"/>
    </source>
</evidence>
<dbReference type="Pfam" id="PF06674">
    <property type="entry name" value="DUF1176"/>
    <property type="match status" value="1"/>
</dbReference>
<sequence length="367" mass="40401">MHRHARFWFFALLVCLLAARAAGAAETAGPKPADLWTGDWLTVCDNTGSCRTAGYNADGAERLITLSFYREAGAQAKVAGLWFAIYRGSDEPLPEGGSLRIDGKPLTRNEILTPQEIAALLEALKRGSSITWAAEGGPVWQLSSNGALAALRFMDDYQQRSGTPSALIDKGRSRRPVRAPAAVPKIQAAAATAREQRRVLAHSDPQFAALREMLEKKENANKWRLDGCDVFSHDEWRTITLDPLTSNLTLAEIPCAHTGFNSHNAYAVLTRDLNHVVDVIDSHITNDYGLDEQGVLTITGYWKETAPGDGQSWETWVWTGRRFVLASKSNSGMARGFDGFADTPPWEFTQHTSQVLPPKKKRRSGKP</sequence>
<comment type="caution">
    <text evidence="3">The sequence shown here is derived from an EMBL/GenBank/DDBJ whole genome shotgun (WGS) entry which is preliminary data.</text>
</comment>
<organism evidence="3 4">
    <name type="scientific">Ottowia cancrivicina</name>
    <dbReference type="NCBI Taxonomy" id="3040346"/>
    <lineage>
        <taxon>Bacteria</taxon>
        <taxon>Pseudomonadati</taxon>
        <taxon>Pseudomonadota</taxon>
        <taxon>Betaproteobacteria</taxon>
        <taxon>Burkholderiales</taxon>
        <taxon>Comamonadaceae</taxon>
        <taxon>Ottowia</taxon>
    </lineage>
</organism>
<dbReference type="InterPro" id="IPR009560">
    <property type="entry name" value="DUF1176"/>
</dbReference>
<dbReference type="RefSeq" id="WP_279524765.1">
    <property type="nucleotide sequence ID" value="NZ_JARVII010000019.1"/>
</dbReference>
<keyword evidence="4" id="KW-1185">Reference proteome</keyword>
<name>A0AAW6RM06_9BURK</name>
<keyword evidence="2" id="KW-0732">Signal</keyword>
<accession>A0AAW6RM06</accession>
<dbReference type="EMBL" id="JARVII010000019">
    <property type="protein sequence ID" value="MDG9699924.1"/>
    <property type="molecule type" value="Genomic_DNA"/>
</dbReference>
<evidence type="ECO:0000313" key="3">
    <source>
        <dbReference type="EMBL" id="MDG9699924.1"/>
    </source>
</evidence>
<feature type="signal peptide" evidence="2">
    <location>
        <begin position="1"/>
        <end position="24"/>
    </location>
</feature>
<dbReference type="Proteomes" id="UP001237156">
    <property type="component" value="Unassembled WGS sequence"/>
</dbReference>
<dbReference type="AlphaFoldDB" id="A0AAW6RM06"/>
<protein>
    <submittedName>
        <fullName evidence="3">DUF1176 domain-containing protein</fullName>
    </submittedName>
</protein>
<feature type="region of interest" description="Disordered" evidence="1">
    <location>
        <begin position="348"/>
        <end position="367"/>
    </location>
</feature>
<feature type="compositionally biased region" description="Basic residues" evidence="1">
    <location>
        <begin position="358"/>
        <end position="367"/>
    </location>
</feature>